<comment type="caution">
    <text evidence="1">The sequence shown here is derived from an EMBL/GenBank/DDBJ whole genome shotgun (WGS) entry which is preliminary data.</text>
</comment>
<evidence type="ECO:0000313" key="2">
    <source>
        <dbReference type="Proteomes" id="UP000542674"/>
    </source>
</evidence>
<dbReference type="RefSeq" id="WP_184673817.1">
    <property type="nucleotide sequence ID" value="NZ_BAABAI010000028.1"/>
</dbReference>
<evidence type="ECO:0008006" key="3">
    <source>
        <dbReference type="Google" id="ProtNLM"/>
    </source>
</evidence>
<reference evidence="1 2" key="1">
    <citation type="submission" date="2020-08" db="EMBL/GenBank/DDBJ databases">
        <title>Sequencing the genomes of 1000 actinobacteria strains.</title>
        <authorList>
            <person name="Klenk H.-P."/>
        </authorList>
    </citation>
    <scope>NUCLEOTIDE SEQUENCE [LARGE SCALE GENOMIC DNA]</scope>
    <source>
        <strain evidence="1 2">DSM 45084</strain>
    </source>
</reference>
<evidence type="ECO:0000313" key="1">
    <source>
        <dbReference type="EMBL" id="MBB4968345.1"/>
    </source>
</evidence>
<dbReference type="Pfam" id="PF10604">
    <property type="entry name" value="Polyketide_cyc2"/>
    <property type="match status" value="1"/>
</dbReference>
<dbReference type="EMBL" id="JACHJS010000001">
    <property type="protein sequence ID" value="MBB4968345.1"/>
    <property type="molecule type" value="Genomic_DNA"/>
</dbReference>
<keyword evidence="2" id="KW-1185">Reference proteome</keyword>
<gene>
    <name evidence="1" type="ORF">F4559_005704</name>
</gene>
<dbReference type="AlphaFoldDB" id="A0A7W7WYE1"/>
<accession>A0A7W7WYE1</accession>
<dbReference type="SUPFAM" id="SSF55961">
    <property type="entry name" value="Bet v1-like"/>
    <property type="match status" value="1"/>
</dbReference>
<dbReference type="InterPro" id="IPR019587">
    <property type="entry name" value="Polyketide_cyclase/dehydratase"/>
</dbReference>
<sequence>MTRLELAVDVAAPAATTWAAATDWVRQGEWMLGTRVRVTGGDGTSTGSTLSAFTGIGRFGFVDTMRVTVWEPPVRCVVEHTGRLVRGTGGFRVSGHGDRSEFVWYEDVPWPLAAAFAPGVAWSLRRFARFAERYR</sequence>
<proteinExistence type="predicted"/>
<protein>
    <recommendedName>
        <fullName evidence="3">Polyketide cyclase/dehydrase/lipid transport protein</fullName>
    </recommendedName>
</protein>
<dbReference type="InterPro" id="IPR023393">
    <property type="entry name" value="START-like_dom_sf"/>
</dbReference>
<dbReference type="Proteomes" id="UP000542674">
    <property type="component" value="Unassembled WGS sequence"/>
</dbReference>
<dbReference type="Gene3D" id="3.30.530.20">
    <property type="match status" value="1"/>
</dbReference>
<name>A0A7W7WYE1_9PSEU</name>
<organism evidence="1 2">
    <name type="scientific">Saccharothrix violaceirubra</name>
    <dbReference type="NCBI Taxonomy" id="413306"/>
    <lineage>
        <taxon>Bacteria</taxon>
        <taxon>Bacillati</taxon>
        <taxon>Actinomycetota</taxon>
        <taxon>Actinomycetes</taxon>
        <taxon>Pseudonocardiales</taxon>
        <taxon>Pseudonocardiaceae</taxon>
        <taxon>Saccharothrix</taxon>
    </lineage>
</organism>